<dbReference type="PROSITE" id="PS51257">
    <property type="entry name" value="PROKAR_LIPOPROTEIN"/>
    <property type="match status" value="1"/>
</dbReference>
<gene>
    <name evidence="4" type="ORF">JKK62_05700</name>
</gene>
<comment type="caution">
    <text evidence="4">The sequence shown here is derived from an EMBL/GenBank/DDBJ whole genome shotgun (WGS) entry which is preliminary data.</text>
</comment>
<feature type="signal peptide" evidence="3">
    <location>
        <begin position="1"/>
        <end position="30"/>
    </location>
</feature>
<evidence type="ECO:0000313" key="5">
    <source>
        <dbReference type="Proteomes" id="UP000633365"/>
    </source>
</evidence>
<keyword evidence="3" id="KW-0732">Signal</keyword>
<dbReference type="AlphaFoldDB" id="A0A934U093"/>
<sequence>MKHHRLLHHLISILLALSILAAVGCMSALAAPGDGNQNNSQVDQSQSQLETTQGGQGQQTLQGQQTQQEAPQEQAPQQDQPQQEPNQWYDPIYSYEEDATSPYVEPEHLAELPAVSSSQVQEATSVAIPVVAVSDASLFSGIVMWLCVALGIAVIVGVLVSRRTRRRG</sequence>
<keyword evidence="5" id="KW-1185">Reference proteome</keyword>
<evidence type="ECO:0000256" key="3">
    <source>
        <dbReference type="SAM" id="SignalP"/>
    </source>
</evidence>
<accession>A0A934U093</accession>
<keyword evidence="2" id="KW-1133">Transmembrane helix</keyword>
<proteinExistence type="predicted"/>
<keyword evidence="2" id="KW-0472">Membrane</keyword>
<dbReference type="RefSeq" id="WP_186832850.1">
    <property type="nucleotide sequence ID" value="NZ_JAEQMG010000048.1"/>
</dbReference>
<protein>
    <submittedName>
        <fullName evidence="4">Uncharacterized protein</fullName>
    </submittedName>
</protein>
<keyword evidence="2" id="KW-0812">Transmembrane</keyword>
<feature type="chain" id="PRO_5038033146" evidence="3">
    <location>
        <begin position="31"/>
        <end position="168"/>
    </location>
</feature>
<dbReference type="EMBL" id="JAEQMG010000048">
    <property type="protein sequence ID" value="MBK6088150.1"/>
    <property type="molecule type" value="Genomic_DNA"/>
</dbReference>
<name>A0A934U093_9FIRM</name>
<feature type="transmembrane region" description="Helical" evidence="2">
    <location>
        <begin position="138"/>
        <end position="160"/>
    </location>
</feature>
<feature type="compositionally biased region" description="Low complexity" evidence="1">
    <location>
        <begin position="36"/>
        <end position="85"/>
    </location>
</feature>
<reference evidence="4" key="1">
    <citation type="submission" date="2021-01" db="EMBL/GenBank/DDBJ databases">
        <title>Genome public.</title>
        <authorList>
            <person name="Liu C."/>
            <person name="Sun Q."/>
        </authorList>
    </citation>
    <scope>NUCLEOTIDE SEQUENCE</scope>
    <source>
        <strain evidence="4">M6</strain>
    </source>
</reference>
<dbReference type="Proteomes" id="UP000633365">
    <property type="component" value="Unassembled WGS sequence"/>
</dbReference>
<evidence type="ECO:0000256" key="1">
    <source>
        <dbReference type="SAM" id="MobiDB-lite"/>
    </source>
</evidence>
<feature type="region of interest" description="Disordered" evidence="1">
    <location>
        <begin position="35"/>
        <end position="92"/>
    </location>
</feature>
<evidence type="ECO:0000313" key="4">
    <source>
        <dbReference type="EMBL" id="MBK6088150.1"/>
    </source>
</evidence>
<organism evidence="4 5">
    <name type="scientific">Ruminococcus difficilis</name>
    <dbReference type="NCBI Taxonomy" id="2763069"/>
    <lineage>
        <taxon>Bacteria</taxon>
        <taxon>Bacillati</taxon>
        <taxon>Bacillota</taxon>
        <taxon>Clostridia</taxon>
        <taxon>Eubacteriales</taxon>
        <taxon>Oscillospiraceae</taxon>
        <taxon>Ruminococcus</taxon>
    </lineage>
</organism>
<evidence type="ECO:0000256" key="2">
    <source>
        <dbReference type="SAM" id="Phobius"/>
    </source>
</evidence>